<evidence type="ECO:0000313" key="12">
    <source>
        <dbReference type="EMBL" id="MEM5537107.1"/>
    </source>
</evidence>
<feature type="chain" id="PRO_5045492150" description="Flagellar protein FliL" evidence="11">
    <location>
        <begin position="20"/>
        <end position="132"/>
    </location>
</feature>
<keyword evidence="12" id="KW-0282">Flagellum</keyword>
<evidence type="ECO:0000256" key="5">
    <source>
        <dbReference type="ARBA" id="ARBA00022500"/>
    </source>
</evidence>
<evidence type="ECO:0000256" key="8">
    <source>
        <dbReference type="ARBA" id="ARBA00022989"/>
    </source>
</evidence>
<dbReference type="PANTHER" id="PTHR35091:SF2">
    <property type="entry name" value="FLAGELLAR PROTEIN FLIL"/>
    <property type="match status" value="1"/>
</dbReference>
<evidence type="ECO:0000256" key="2">
    <source>
        <dbReference type="ARBA" id="ARBA00004162"/>
    </source>
</evidence>
<sequence length="132" mass="14853">MFKRLVLLMVMIFSVQFAAAETEKTVEDYVNYIELKSFTTNLDGVGKPRFLKCEVTIQVSSESAHHAVNAHMPQIRNDLVFLLSSQSDETVGTVDAQNRLAKKALEAVKKVLMEEEGESFVSDLFFTSFVVQ</sequence>
<keyword evidence="5 10" id="KW-0145">Chemotaxis</keyword>
<proteinExistence type="inferred from homology"/>
<comment type="function">
    <text evidence="1 10">Controls the rotational direction of flagella during chemotaxis.</text>
</comment>
<dbReference type="EMBL" id="JBBMRA010000011">
    <property type="protein sequence ID" value="MEM5537107.1"/>
    <property type="molecule type" value="Genomic_DNA"/>
</dbReference>
<dbReference type="InterPro" id="IPR005503">
    <property type="entry name" value="FliL"/>
</dbReference>
<evidence type="ECO:0000256" key="3">
    <source>
        <dbReference type="ARBA" id="ARBA00008281"/>
    </source>
</evidence>
<evidence type="ECO:0000256" key="1">
    <source>
        <dbReference type="ARBA" id="ARBA00002254"/>
    </source>
</evidence>
<protein>
    <recommendedName>
        <fullName evidence="10">Flagellar protein FliL</fullName>
    </recommendedName>
</protein>
<dbReference type="PANTHER" id="PTHR35091">
    <property type="entry name" value="FLAGELLAR PROTEIN FLIL"/>
    <property type="match status" value="1"/>
</dbReference>
<evidence type="ECO:0000313" key="13">
    <source>
        <dbReference type="Proteomes" id="UP001449225"/>
    </source>
</evidence>
<comment type="caution">
    <text evidence="12">The sequence shown here is derived from an EMBL/GenBank/DDBJ whole genome shotgun (WGS) entry which is preliminary data.</text>
</comment>
<reference evidence="12 13" key="1">
    <citation type="submission" date="2024-03" db="EMBL/GenBank/DDBJ databases">
        <title>Community enrichment and isolation of bacterial strains for fucoidan degradation.</title>
        <authorList>
            <person name="Sichert A."/>
        </authorList>
    </citation>
    <scope>NUCLEOTIDE SEQUENCE [LARGE SCALE GENOMIC DNA]</scope>
    <source>
        <strain evidence="12 13">AS76</strain>
    </source>
</reference>
<keyword evidence="6" id="KW-0812">Transmembrane</keyword>
<keyword evidence="7 10" id="KW-0283">Flagellar rotation</keyword>
<dbReference type="Proteomes" id="UP001449225">
    <property type="component" value="Unassembled WGS sequence"/>
</dbReference>
<keyword evidence="11" id="KW-0732">Signal</keyword>
<evidence type="ECO:0000256" key="4">
    <source>
        <dbReference type="ARBA" id="ARBA00022475"/>
    </source>
</evidence>
<keyword evidence="12" id="KW-0969">Cilium</keyword>
<keyword evidence="4" id="KW-1003">Cell membrane</keyword>
<feature type="signal peptide" evidence="11">
    <location>
        <begin position="1"/>
        <end position="19"/>
    </location>
</feature>
<dbReference type="RefSeq" id="WP_067983662.1">
    <property type="nucleotide sequence ID" value="NZ_CAXBCE010000029.1"/>
</dbReference>
<keyword evidence="12" id="KW-0966">Cell projection</keyword>
<keyword evidence="10" id="KW-0997">Cell inner membrane</keyword>
<comment type="similarity">
    <text evidence="3 10">Belongs to the FliL family.</text>
</comment>
<evidence type="ECO:0000256" key="11">
    <source>
        <dbReference type="SAM" id="SignalP"/>
    </source>
</evidence>
<name>A0ABU9TTR0_9GAMM</name>
<gene>
    <name evidence="12" type="ORF">WNY58_11960</name>
</gene>
<evidence type="ECO:0000256" key="10">
    <source>
        <dbReference type="RuleBase" id="RU364125"/>
    </source>
</evidence>
<comment type="subcellular location">
    <subcellularLocation>
        <location evidence="10">Cell inner membrane</location>
    </subcellularLocation>
    <subcellularLocation>
        <location evidence="2">Cell membrane</location>
        <topology evidence="2">Single-pass membrane protein</topology>
    </subcellularLocation>
</comment>
<organism evidence="12 13">
    <name type="scientific">Neptuniibacter pectenicola</name>
    <dbReference type="NCBI Taxonomy" id="1806669"/>
    <lineage>
        <taxon>Bacteria</taxon>
        <taxon>Pseudomonadati</taxon>
        <taxon>Pseudomonadota</taxon>
        <taxon>Gammaproteobacteria</taxon>
        <taxon>Oceanospirillales</taxon>
        <taxon>Oceanospirillaceae</taxon>
        <taxon>Neptuniibacter</taxon>
    </lineage>
</organism>
<evidence type="ECO:0000256" key="6">
    <source>
        <dbReference type="ARBA" id="ARBA00022692"/>
    </source>
</evidence>
<evidence type="ECO:0000256" key="7">
    <source>
        <dbReference type="ARBA" id="ARBA00022779"/>
    </source>
</evidence>
<keyword evidence="13" id="KW-1185">Reference proteome</keyword>
<keyword evidence="8" id="KW-1133">Transmembrane helix</keyword>
<evidence type="ECO:0000256" key="9">
    <source>
        <dbReference type="ARBA" id="ARBA00023136"/>
    </source>
</evidence>
<dbReference type="Pfam" id="PF03748">
    <property type="entry name" value="FliL"/>
    <property type="match status" value="1"/>
</dbReference>
<accession>A0ABU9TTR0</accession>
<keyword evidence="9 10" id="KW-0472">Membrane</keyword>